<dbReference type="GO" id="GO:0010181">
    <property type="term" value="F:FMN binding"/>
    <property type="evidence" value="ECO:0007669"/>
    <property type="project" value="InterPro"/>
</dbReference>
<evidence type="ECO:0000256" key="3">
    <source>
        <dbReference type="ARBA" id="ARBA00022630"/>
    </source>
</evidence>
<evidence type="ECO:0000256" key="2">
    <source>
        <dbReference type="ARBA" id="ARBA00005979"/>
    </source>
</evidence>
<reference evidence="6" key="1">
    <citation type="journal article" date="2021" name="Nat. Commun.">
        <title>Genetic determinants of endophytism in the Arabidopsis root mycobiome.</title>
        <authorList>
            <person name="Mesny F."/>
            <person name="Miyauchi S."/>
            <person name="Thiergart T."/>
            <person name="Pickel B."/>
            <person name="Atanasova L."/>
            <person name="Karlsson M."/>
            <person name="Huettel B."/>
            <person name="Barry K.W."/>
            <person name="Haridas S."/>
            <person name="Chen C."/>
            <person name="Bauer D."/>
            <person name="Andreopoulos W."/>
            <person name="Pangilinan J."/>
            <person name="LaButti K."/>
            <person name="Riley R."/>
            <person name="Lipzen A."/>
            <person name="Clum A."/>
            <person name="Drula E."/>
            <person name="Henrissat B."/>
            <person name="Kohler A."/>
            <person name="Grigoriev I.V."/>
            <person name="Martin F.M."/>
            <person name="Hacquard S."/>
        </authorList>
    </citation>
    <scope>NUCLEOTIDE SEQUENCE</scope>
    <source>
        <strain evidence="6">MPI-CAGE-AT-0021</strain>
    </source>
</reference>
<dbReference type="Pfam" id="PF00724">
    <property type="entry name" value="Oxidored_FMN"/>
    <property type="match status" value="1"/>
</dbReference>
<dbReference type="AlphaFoldDB" id="A0A9P9FEU0"/>
<protein>
    <recommendedName>
        <fullName evidence="5">NADH:flavin oxidoreductase/NADH oxidase N-terminal domain-containing protein</fullName>
    </recommendedName>
</protein>
<dbReference type="PANTHER" id="PTHR22893:SF91">
    <property type="entry name" value="NADPH DEHYDROGENASE 2-RELATED"/>
    <property type="match status" value="1"/>
</dbReference>
<evidence type="ECO:0000256" key="1">
    <source>
        <dbReference type="ARBA" id="ARBA00001917"/>
    </source>
</evidence>
<comment type="cofactor">
    <cofactor evidence="1">
        <name>FMN</name>
        <dbReference type="ChEBI" id="CHEBI:58210"/>
    </cofactor>
</comment>
<dbReference type="OrthoDB" id="276546at2759"/>
<dbReference type="GO" id="GO:0005829">
    <property type="term" value="C:cytosol"/>
    <property type="evidence" value="ECO:0007669"/>
    <property type="project" value="UniProtKB-ARBA"/>
</dbReference>
<dbReference type="CDD" id="cd02933">
    <property type="entry name" value="OYE_like_FMN"/>
    <property type="match status" value="1"/>
</dbReference>
<dbReference type="SUPFAM" id="SSF51395">
    <property type="entry name" value="FMN-linked oxidoreductases"/>
    <property type="match status" value="1"/>
</dbReference>
<dbReference type="GO" id="GO:0016628">
    <property type="term" value="F:oxidoreductase activity, acting on the CH-CH group of donors, NAD or NADP as acceptor"/>
    <property type="evidence" value="ECO:0007669"/>
    <property type="project" value="UniProtKB-ARBA"/>
</dbReference>
<comment type="similarity">
    <text evidence="2">Belongs to the NADH:flavin oxidoreductase/NADH oxidase family.</text>
</comment>
<evidence type="ECO:0000313" key="7">
    <source>
        <dbReference type="Proteomes" id="UP000717696"/>
    </source>
</evidence>
<dbReference type="InterPro" id="IPR013785">
    <property type="entry name" value="Aldolase_TIM"/>
</dbReference>
<evidence type="ECO:0000313" key="6">
    <source>
        <dbReference type="EMBL" id="KAH7160486.1"/>
    </source>
</evidence>
<dbReference type="PANTHER" id="PTHR22893">
    <property type="entry name" value="NADH OXIDOREDUCTASE-RELATED"/>
    <property type="match status" value="1"/>
</dbReference>
<organism evidence="6 7">
    <name type="scientific">Dactylonectria estremocensis</name>
    <dbReference type="NCBI Taxonomy" id="1079267"/>
    <lineage>
        <taxon>Eukaryota</taxon>
        <taxon>Fungi</taxon>
        <taxon>Dikarya</taxon>
        <taxon>Ascomycota</taxon>
        <taxon>Pezizomycotina</taxon>
        <taxon>Sordariomycetes</taxon>
        <taxon>Hypocreomycetidae</taxon>
        <taxon>Hypocreales</taxon>
        <taxon>Nectriaceae</taxon>
        <taxon>Dactylonectria</taxon>
    </lineage>
</organism>
<dbReference type="Proteomes" id="UP000717696">
    <property type="component" value="Unassembled WGS sequence"/>
</dbReference>
<gene>
    <name evidence="6" type="ORF">B0J13DRAFT_671040</name>
</gene>
<keyword evidence="4" id="KW-0560">Oxidoreductase</keyword>
<dbReference type="EMBL" id="JAGMUU010000002">
    <property type="protein sequence ID" value="KAH7160486.1"/>
    <property type="molecule type" value="Genomic_DNA"/>
</dbReference>
<dbReference type="InterPro" id="IPR001155">
    <property type="entry name" value="OxRdtase_FMN_N"/>
</dbReference>
<sequence length="374" mass="40721">MIASNQTKLFTPIQVGSIGLKHRVVLAPLTRARASAGTAVPADFAADYYSQRASDGGLLITEGTFIAEEAGGIAHVPGIYSSEQIAAWKKITDAVHAKGGFIFCQLWALGRVANPDIVSTVWSAGSKKFAPEGAAEFAQDKFTVMSEADIDRFVDHYRQAALNAIEAGFDGVEIHGANGYIIDQFLQANSNDRTDAYGGSLENRFRFPLRVLNAVAEAVGPGRVGVRMSPFSRFQGMREAEPLRVFVPWAKAIVNAQPNLAYVHAVEPRTEGSSDVPDHERVVEDSLHEIRQAVSDAGVTFVVAGGYLPEAAVRHASETDDLIAFGRYFIPNPDLPARVKNGWPLAKYNRRLFYAQTKEGYIDYPTYDSDDAGH</sequence>
<comment type="caution">
    <text evidence="6">The sequence shown here is derived from an EMBL/GenBank/DDBJ whole genome shotgun (WGS) entry which is preliminary data.</text>
</comment>
<dbReference type="FunFam" id="3.20.20.70:FF:000059">
    <property type="entry name" value="N-ethylmaleimide reductase, FMN-linked"/>
    <property type="match status" value="1"/>
</dbReference>
<dbReference type="Gene3D" id="3.20.20.70">
    <property type="entry name" value="Aldolase class I"/>
    <property type="match status" value="1"/>
</dbReference>
<accession>A0A9P9FEU0</accession>
<keyword evidence="3" id="KW-0285">Flavoprotein</keyword>
<proteinExistence type="inferred from homology"/>
<feature type="domain" description="NADH:flavin oxidoreductase/NADH oxidase N-terminal" evidence="5">
    <location>
        <begin position="8"/>
        <end position="344"/>
    </location>
</feature>
<evidence type="ECO:0000259" key="5">
    <source>
        <dbReference type="Pfam" id="PF00724"/>
    </source>
</evidence>
<keyword evidence="7" id="KW-1185">Reference proteome</keyword>
<name>A0A9P9FEU0_9HYPO</name>
<dbReference type="InterPro" id="IPR045247">
    <property type="entry name" value="Oye-like"/>
</dbReference>
<evidence type="ECO:0000256" key="4">
    <source>
        <dbReference type="ARBA" id="ARBA00023002"/>
    </source>
</evidence>